<dbReference type="InterPro" id="IPR008189">
    <property type="entry name" value="rRNA_ssu_MeTfrase_I"/>
</dbReference>
<dbReference type="InterPro" id="IPR000878">
    <property type="entry name" value="4pyrrol_Mease"/>
</dbReference>
<evidence type="ECO:0000259" key="7">
    <source>
        <dbReference type="Pfam" id="PF00590"/>
    </source>
</evidence>
<dbReference type="InterPro" id="IPR014777">
    <property type="entry name" value="4pyrrole_Mease_sub1"/>
</dbReference>
<dbReference type="PANTHER" id="PTHR46111:SF1">
    <property type="entry name" value="RIBOSOMAL RNA SMALL SUBUNIT METHYLTRANSFERASE I"/>
    <property type="match status" value="1"/>
</dbReference>
<dbReference type="EC" id="2.1.1.198" evidence="6"/>
<proteinExistence type="inferred from homology"/>
<evidence type="ECO:0000256" key="5">
    <source>
        <dbReference type="ARBA" id="ARBA00022691"/>
    </source>
</evidence>
<keyword evidence="3 6" id="KW-0489">Methyltransferase</keyword>
<dbReference type="GO" id="GO:0070677">
    <property type="term" value="F:rRNA (cytosine-2'-O-)-methyltransferase activity"/>
    <property type="evidence" value="ECO:0007669"/>
    <property type="project" value="UniProtKB-UniRule"/>
</dbReference>
<dbReference type="NCBIfam" id="TIGR00096">
    <property type="entry name" value="16S rRNA (cytidine(1402)-2'-O)-methyltransferase"/>
    <property type="match status" value="1"/>
</dbReference>
<evidence type="ECO:0000313" key="9">
    <source>
        <dbReference type="Proteomes" id="UP000230238"/>
    </source>
</evidence>
<dbReference type="Gene3D" id="3.30.950.10">
    <property type="entry name" value="Methyltransferase, Cobalt-precorrin-4 Transmethylase, Domain 2"/>
    <property type="match status" value="1"/>
</dbReference>
<evidence type="ECO:0000256" key="1">
    <source>
        <dbReference type="ARBA" id="ARBA00022490"/>
    </source>
</evidence>
<dbReference type="Proteomes" id="UP000230238">
    <property type="component" value="Unassembled WGS sequence"/>
</dbReference>
<keyword evidence="2 6" id="KW-0698">rRNA processing</keyword>
<evidence type="ECO:0000256" key="4">
    <source>
        <dbReference type="ARBA" id="ARBA00022679"/>
    </source>
</evidence>
<accession>A0A2M7RIA7</accession>
<comment type="caution">
    <text evidence="8">The sequence shown here is derived from an EMBL/GenBank/DDBJ whole genome shotgun (WGS) entry which is preliminary data.</text>
</comment>
<gene>
    <name evidence="6 8" type="primary">rsmI</name>
    <name evidence="8" type="ORF">COY65_01330</name>
</gene>
<dbReference type="EMBL" id="PFME01000017">
    <property type="protein sequence ID" value="PIY96211.1"/>
    <property type="molecule type" value="Genomic_DNA"/>
</dbReference>
<dbReference type="CDD" id="cd11648">
    <property type="entry name" value="RsmI"/>
    <property type="match status" value="1"/>
</dbReference>
<dbReference type="SUPFAM" id="SSF53790">
    <property type="entry name" value="Tetrapyrrole methylase"/>
    <property type="match status" value="1"/>
</dbReference>
<evidence type="ECO:0000256" key="3">
    <source>
        <dbReference type="ARBA" id="ARBA00022603"/>
    </source>
</evidence>
<organism evidence="8 9">
    <name type="scientific">Candidatus Jorgensenbacteria bacterium CG_4_10_14_0_8_um_filter_39_13</name>
    <dbReference type="NCBI Taxonomy" id="1974589"/>
    <lineage>
        <taxon>Bacteria</taxon>
        <taxon>Candidatus Joergenseniibacteriota</taxon>
    </lineage>
</organism>
<name>A0A2M7RIA7_9BACT</name>
<dbReference type="Pfam" id="PF00590">
    <property type="entry name" value="TP_methylase"/>
    <property type="match status" value="1"/>
</dbReference>
<evidence type="ECO:0000313" key="8">
    <source>
        <dbReference type="EMBL" id="PIY96211.1"/>
    </source>
</evidence>
<dbReference type="InterPro" id="IPR035996">
    <property type="entry name" value="4pyrrol_Methylase_sf"/>
</dbReference>
<keyword evidence="1 6" id="KW-0963">Cytoplasm</keyword>
<evidence type="ECO:0000256" key="6">
    <source>
        <dbReference type="HAMAP-Rule" id="MF_01877"/>
    </source>
</evidence>
<comment type="function">
    <text evidence="6">Catalyzes the 2'-O-methylation of the ribose of cytidine 1402 (C1402) in 16S rRNA.</text>
</comment>
<evidence type="ECO:0000256" key="2">
    <source>
        <dbReference type="ARBA" id="ARBA00022552"/>
    </source>
</evidence>
<comment type="similarity">
    <text evidence="6">Belongs to the methyltransferase superfamily. RsmI family.</text>
</comment>
<dbReference type="InterPro" id="IPR014776">
    <property type="entry name" value="4pyrrole_Mease_sub2"/>
</dbReference>
<dbReference type="GO" id="GO:0005737">
    <property type="term" value="C:cytoplasm"/>
    <property type="evidence" value="ECO:0007669"/>
    <property type="project" value="UniProtKB-SubCell"/>
</dbReference>
<dbReference type="PIRSF" id="PIRSF005917">
    <property type="entry name" value="MTase_YraL"/>
    <property type="match status" value="1"/>
</dbReference>
<sequence>MMGILYVVATPIGNLKDISFRALETLKKADFILTEDTQVAKKLLFHYQIQKPLISYHQHSSLKTKEKILNLLKEGKNLALITDAGTPVISDPGADLVSFLYKNLPETKTIAIPGPSALTAALSIAGILANQFTFLGYPPSKKGRQKFFQNLLGLMRPLVFYESPHRLIKTLQALEEIFKPAYPIIIAHELTKIHEEIFRGSLEEAKEYFSSPDKKRGEFVLILP</sequence>
<keyword evidence="4 6" id="KW-0808">Transferase</keyword>
<feature type="domain" description="Tetrapyrrole methylase" evidence="7">
    <location>
        <begin position="5"/>
        <end position="205"/>
    </location>
</feature>
<reference evidence="9" key="1">
    <citation type="submission" date="2017-09" db="EMBL/GenBank/DDBJ databases">
        <title>Depth-based differentiation of microbial function through sediment-hosted aquifers and enrichment of novel symbionts in the deep terrestrial subsurface.</title>
        <authorList>
            <person name="Probst A.J."/>
            <person name="Ladd B."/>
            <person name="Jarett J.K."/>
            <person name="Geller-Mcgrath D.E."/>
            <person name="Sieber C.M.K."/>
            <person name="Emerson J.B."/>
            <person name="Anantharaman K."/>
            <person name="Thomas B.C."/>
            <person name="Malmstrom R."/>
            <person name="Stieglmeier M."/>
            <person name="Klingl A."/>
            <person name="Woyke T."/>
            <person name="Ryan C.M."/>
            <person name="Banfield J.F."/>
        </authorList>
    </citation>
    <scope>NUCLEOTIDE SEQUENCE [LARGE SCALE GENOMIC DNA]</scope>
</reference>
<keyword evidence="5 6" id="KW-0949">S-adenosyl-L-methionine</keyword>
<dbReference type="FunFam" id="3.40.1010.10:FF:000007">
    <property type="entry name" value="Ribosomal RNA small subunit methyltransferase I"/>
    <property type="match status" value="1"/>
</dbReference>
<dbReference type="HAMAP" id="MF_01877">
    <property type="entry name" value="16SrRNA_methyltr_I"/>
    <property type="match status" value="1"/>
</dbReference>
<dbReference type="Gene3D" id="3.40.1010.10">
    <property type="entry name" value="Cobalt-precorrin-4 Transmethylase, Domain 1"/>
    <property type="match status" value="1"/>
</dbReference>
<protein>
    <recommendedName>
        <fullName evidence="6">Ribosomal RNA small subunit methyltransferase I</fullName>
        <ecNumber evidence="6">2.1.1.198</ecNumber>
    </recommendedName>
    <alternativeName>
        <fullName evidence="6">16S rRNA 2'-O-ribose C1402 methyltransferase</fullName>
    </alternativeName>
    <alternativeName>
        <fullName evidence="6">rRNA (cytidine-2'-O-)-methyltransferase RsmI</fullName>
    </alternativeName>
</protein>
<comment type="subcellular location">
    <subcellularLocation>
        <location evidence="6">Cytoplasm</location>
    </subcellularLocation>
</comment>
<comment type="catalytic activity">
    <reaction evidence="6">
        <text>cytidine(1402) in 16S rRNA + S-adenosyl-L-methionine = 2'-O-methylcytidine(1402) in 16S rRNA + S-adenosyl-L-homocysteine + H(+)</text>
        <dbReference type="Rhea" id="RHEA:42924"/>
        <dbReference type="Rhea" id="RHEA-COMP:10285"/>
        <dbReference type="Rhea" id="RHEA-COMP:10286"/>
        <dbReference type="ChEBI" id="CHEBI:15378"/>
        <dbReference type="ChEBI" id="CHEBI:57856"/>
        <dbReference type="ChEBI" id="CHEBI:59789"/>
        <dbReference type="ChEBI" id="CHEBI:74495"/>
        <dbReference type="ChEBI" id="CHEBI:82748"/>
        <dbReference type="EC" id="2.1.1.198"/>
    </reaction>
</comment>
<dbReference type="PANTHER" id="PTHR46111">
    <property type="entry name" value="RIBOSOMAL RNA SMALL SUBUNIT METHYLTRANSFERASE I"/>
    <property type="match status" value="1"/>
</dbReference>
<dbReference type="AlphaFoldDB" id="A0A2M7RIA7"/>